<reference evidence="2 3" key="1">
    <citation type="submission" date="2024-01" db="EMBL/GenBank/DDBJ databases">
        <title>The genomes of 5 underutilized Papilionoideae crops provide insights into root nodulation and disease resistanc.</title>
        <authorList>
            <person name="Yuan L."/>
        </authorList>
    </citation>
    <scope>NUCLEOTIDE SEQUENCE [LARGE SCALE GENOMIC DNA]</scope>
    <source>
        <strain evidence="2">ZHUSHIDOU_FW_LH</strain>
        <tissue evidence="2">Leaf</tissue>
    </source>
</reference>
<feature type="region of interest" description="Disordered" evidence="1">
    <location>
        <begin position="1"/>
        <end position="128"/>
    </location>
</feature>
<feature type="compositionally biased region" description="Basic and acidic residues" evidence="1">
    <location>
        <begin position="69"/>
        <end position="84"/>
    </location>
</feature>
<feature type="compositionally biased region" description="Basic and acidic residues" evidence="1">
    <location>
        <begin position="1"/>
        <end position="31"/>
    </location>
</feature>
<dbReference type="EMBL" id="JAYWIO010000008">
    <property type="protein sequence ID" value="KAK7243252.1"/>
    <property type="molecule type" value="Genomic_DNA"/>
</dbReference>
<dbReference type="AlphaFoldDB" id="A0AAN9E0Y8"/>
<comment type="caution">
    <text evidence="2">The sequence shown here is derived from an EMBL/GenBank/DDBJ whole genome shotgun (WGS) entry which is preliminary data.</text>
</comment>
<organism evidence="2 3">
    <name type="scientific">Crotalaria pallida</name>
    <name type="common">Smooth rattlebox</name>
    <name type="synonym">Crotalaria striata</name>
    <dbReference type="NCBI Taxonomy" id="3830"/>
    <lineage>
        <taxon>Eukaryota</taxon>
        <taxon>Viridiplantae</taxon>
        <taxon>Streptophyta</taxon>
        <taxon>Embryophyta</taxon>
        <taxon>Tracheophyta</taxon>
        <taxon>Spermatophyta</taxon>
        <taxon>Magnoliopsida</taxon>
        <taxon>eudicotyledons</taxon>
        <taxon>Gunneridae</taxon>
        <taxon>Pentapetalae</taxon>
        <taxon>rosids</taxon>
        <taxon>fabids</taxon>
        <taxon>Fabales</taxon>
        <taxon>Fabaceae</taxon>
        <taxon>Papilionoideae</taxon>
        <taxon>50 kb inversion clade</taxon>
        <taxon>genistoids sensu lato</taxon>
        <taxon>core genistoids</taxon>
        <taxon>Crotalarieae</taxon>
        <taxon>Crotalaria</taxon>
    </lineage>
</organism>
<feature type="region of interest" description="Disordered" evidence="1">
    <location>
        <begin position="146"/>
        <end position="171"/>
    </location>
</feature>
<sequence>MQKNRESPRDKHRQVEKNRRRSTKGESERNEAPSQTVDSSKRDKPPTEERNGTEREEKMGATNHQGRNRMREREREREREKPNGSDEPPMEETNGTEKEGPSVTDERERGTQWERERERERKDGYGKGALLRVKERNRLREICFRVREREPEKRRKPNEEGREEGITRFKL</sequence>
<dbReference type="Proteomes" id="UP001372338">
    <property type="component" value="Unassembled WGS sequence"/>
</dbReference>
<evidence type="ECO:0000313" key="2">
    <source>
        <dbReference type="EMBL" id="KAK7243252.1"/>
    </source>
</evidence>
<protein>
    <submittedName>
        <fullName evidence="2">Uncharacterized protein</fullName>
    </submittedName>
</protein>
<proteinExistence type="predicted"/>
<gene>
    <name evidence="2" type="ORF">RIF29_38043</name>
</gene>
<keyword evidence="3" id="KW-1185">Reference proteome</keyword>
<evidence type="ECO:0000313" key="3">
    <source>
        <dbReference type="Proteomes" id="UP001372338"/>
    </source>
</evidence>
<name>A0AAN9E0Y8_CROPI</name>
<feature type="compositionally biased region" description="Basic and acidic residues" evidence="1">
    <location>
        <begin position="39"/>
        <end position="59"/>
    </location>
</feature>
<feature type="compositionally biased region" description="Basic and acidic residues" evidence="1">
    <location>
        <begin position="95"/>
        <end position="125"/>
    </location>
</feature>
<accession>A0AAN9E0Y8</accession>
<evidence type="ECO:0000256" key="1">
    <source>
        <dbReference type="SAM" id="MobiDB-lite"/>
    </source>
</evidence>